<dbReference type="HOGENOM" id="CLU_3084704_0_0_9"/>
<dbReference type="AlphaFoldDB" id="C4G9M7"/>
<dbReference type="STRING" id="626523.GCWU000342_00680"/>
<organism evidence="2 3">
    <name type="scientific">Shuttleworthella satelles DSM 14600</name>
    <dbReference type="NCBI Taxonomy" id="626523"/>
    <lineage>
        <taxon>Bacteria</taxon>
        <taxon>Bacillati</taxon>
        <taxon>Bacillota</taxon>
        <taxon>Clostridia</taxon>
        <taxon>Lachnospirales</taxon>
        <taxon>Lachnospiraceae</taxon>
        <taxon>Shuttleworthella</taxon>
    </lineage>
</organism>
<comment type="caution">
    <text evidence="2">The sequence shown here is derived from an EMBL/GenBank/DDBJ whole genome shotgun (WGS) entry which is preliminary data.</text>
</comment>
<keyword evidence="3" id="KW-1185">Reference proteome</keyword>
<evidence type="ECO:0000256" key="1">
    <source>
        <dbReference type="SAM" id="MobiDB-lite"/>
    </source>
</evidence>
<protein>
    <submittedName>
        <fullName evidence="2">Uncharacterized protein</fullName>
    </submittedName>
</protein>
<reference evidence="2" key="1">
    <citation type="submission" date="2009-04" db="EMBL/GenBank/DDBJ databases">
        <authorList>
            <person name="Weinstock G."/>
            <person name="Sodergren E."/>
            <person name="Clifton S."/>
            <person name="Fulton L."/>
            <person name="Fulton B."/>
            <person name="Courtney L."/>
            <person name="Fronick C."/>
            <person name="Harrison M."/>
            <person name="Strong C."/>
            <person name="Farmer C."/>
            <person name="Delahaunty K."/>
            <person name="Markovic C."/>
            <person name="Hall O."/>
            <person name="Minx P."/>
            <person name="Tomlinson C."/>
            <person name="Mitreva M."/>
            <person name="Nelson J."/>
            <person name="Hou S."/>
            <person name="Wollam A."/>
            <person name="Pepin K.H."/>
            <person name="Johnson M."/>
            <person name="Bhonagiri V."/>
            <person name="Nash W.E."/>
            <person name="Warren W."/>
            <person name="Chinwalla A."/>
            <person name="Mardis E.R."/>
            <person name="Wilson R.K."/>
        </authorList>
    </citation>
    <scope>NUCLEOTIDE SEQUENCE [LARGE SCALE GENOMIC DNA]</scope>
    <source>
        <strain evidence="2">DSM 14600</strain>
    </source>
</reference>
<dbReference type="Proteomes" id="UP000003494">
    <property type="component" value="Unassembled WGS sequence"/>
</dbReference>
<feature type="region of interest" description="Disordered" evidence="1">
    <location>
        <begin position="1"/>
        <end position="28"/>
    </location>
</feature>
<accession>C4G9M7</accession>
<evidence type="ECO:0000313" key="2">
    <source>
        <dbReference type="EMBL" id="EEP29324.1"/>
    </source>
</evidence>
<name>C4G9M7_9FIRM</name>
<evidence type="ECO:0000313" key="3">
    <source>
        <dbReference type="Proteomes" id="UP000003494"/>
    </source>
</evidence>
<gene>
    <name evidence="2" type="ORF">GCWU000342_00680</name>
</gene>
<proteinExistence type="predicted"/>
<sequence length="52" mass="5633">MRQSSGRRFLPDPHPSFHPASSLDPRPSLYPASPLIFGPFPSDISPPGHPLA</sequence>
<dbReference type="EMBL" id="ACIP02000001">
    <property type="protein sequence ID" value="EEP29324.1"/>
    <property type="molecule type" value="Genomic_DNA"/>
</dbReference>